<organism evidence="6 7">
    <name type="scientific">Tistrella bauzanensis</name>
    <dbReference type="NCBI Taxonomy" id="657419"/>
    <lineage>
        <taxon>Bacteria</taxon>
        <taxon>Pseudomonadati</taxon>
        <taxon>Pseudomonadota</taxon>
        <taxon>Alphaproteobacteria</taxon>
        <taxon>Geminicoccales</taxon>
        <taxon>Geminicoccaceae</taxon>
        <taxon>Tistrella</taxon>
    </lineage>
</organism>
<dbReference type="PANTHER" id="PTHR30136">
    <property type="entry name" value="HELIX-TURN-HELIX TRANSCRIPTIONAL REGULATOR, ICLR FAMILY"/>
    <property type="match status" value="1"/>
</dbReference>
<name>A0ABQ1IBH2_9PROT</name>
<dbReference type="EMBL" id="BMDZ01000010">
    <property type="protein sequence ID" value="GGB33274.1"/>
    <property type="molecule type" value="Genomic_DNA"/>
</dbReference>
<dbReference type="InterPro" id="IPR050707">
    <property type="entry name" value="HTH_MetabolicPath_Reg"/>
</dbReference>
<dbReference type="SUPFAM" id="SSF46785">
    <property type="entry name" value="Winged helix' DNA-binding domain"/>
    <property type="match status" value="1"/>
</dbReference>
<dbReference type="Gene3D" id="3.30.450.40">
    <property type="match status" value="1"/>
</dbReference>
<dbReference type="RefSeq" id="WP_188576026.1">
    <property type="nucleotide sequence ID" value="NZ_BMDZ01000010.1"/>
</dbReference>
<dbReference type="InterPro" id="IPR029016">
    <property type="entry name" value="GAF-like_dom_sf"/>
</dbReference>
<keyword evidence="7" id="KW-1185">Reference proteome</keyword>
<keyword evidence="3" id="KW-0804">Transcription</keyword>
<dbReference type="InterPro" id="IPR005471">
    <property type="entry name" value="Tscrpt_reg_IclR_N"/>
</dbReference>
<keyword evidence="2" id="KW-0238">DNA-binding</keyword>
<dbReference type="Pfam" id="PF01614">
    <property type="entry name" value="IclR_C"/>
    <property type="match status" value="1"/>
</dbReference>
<dbReference type="InterPro" id="IPR036390">
    <property type="entry name" value="WH_DNA-bd_sf"/>
</dbReference>
<evidence type="ECO:0000256" key="1">
    <source>
        <dbReference type="ARBA" id="ARBA00023015"/>
    </source>
</evidence>
<evidence type="ECO:0000256" key="2">
    <source>
        <dbReference type="ARBA" id="ARBA00023125"/>
    </source>
</evidence>
<dbReference type="PROSITE" id="PS51077">
    <property type="entry name" value="HTH_ICLR"/>
    <property type="match status" value="1"/>
</dbReference>
<proteinExistence type="predicted"/>
<evidence type="ECO:0000313" key="6">
    <source>
        <dbReference type="EMBL" id="GGB33274.1"/>
    </source>
</evidence>
<reference evidence="7" key="1">
    <citation type="journal article" date="2019" name="Int. J. Syst. Evol. Microbiol.">
        <title>The Global Catalogue of Microorganisms (GCM) 10K type strain sequencing project: providing services to taxonomists for standard genome sequencing and annotation.</title>
        <authorList>
            <consortium name="The Broad Institute Genomics Platform"/>
            <consortium name="The Broad Institute Genome Sequencing Center for Infectious Disease"/>
            <person name="Wu L."/>
            <person name="Ma J."/>
        </authorList>
    </citation>
    <scope>NUCLEOTIDE SEQUENCE [LARGE SCALE GENOMIC DNA]</scope>
    <source>
        <strain evidence="7">CGMCC 1.10188</strain>
    </source>
</reference>
<evidence type="ECO:0000256" key="3">
    <source>
        <dbReference type="ARBA" id="ARBA00023163"/>
    </source>
</evidence>
<dbReference type="Pfam" id="PF09339">
    <property type="entry name" value="HTH_IclR"/>
    <property type="match status" value="1"/>
</dbReference>
<dbReference type="InterPro" id="IPR036388">
    <property type="entry name" value="WH-like_DNA-bd_sf"/>
</dbReference>
<comment type="caution">
    <text evidence="6">The sequence shown here is derived from an EMBL/GenBank/DDBJ whole genome shotgun (WGS) entry which is preliminary data.</text>
</comment>
<gene>
    <name evidence="6" type="ORF">GCM10011505_13460</name>
</gene>
<evidence type="ECO:0000259" key="5">
    <source>
        <dbReference type="PROSITE" id="PS51078"/>
    </source>
</evidence>
<keyword evidence="1" id="KW-0805">Transcription regulation</keyword>
<protein>
    <submittedName>
        <fullName evidence="6">Transcriptional regulator</fullName>
    </submittedName>
</protein>
<dbReference type="Gene3D" id="1.10.10.10">
    <property type="entry name" value="Winged helix-like DNA-binding domain superfamily/Winged helix DNA-binding domain"/>
    <property type="match status" value="1"/>
</dbReference>
<dbReference type="SMART" id="SM00346">
    <property type="entry name" value="HTH_ICLR"/>
    <property type="match status" value="1"/>
</dbReference>
<dbReference type="PANTHER" id="PTHR30136:SF39">
    <property type="entry name" value="TRANSCRIPTIONAL REGULATORY PROTEIN"/>
    <property type="match status" value="1"/>
</dbReference>
<evidence type="ECO:0000313" key="7">
    <source>
        <dbReference type="Proteomes" id="UP000603352"/>
    </source>
</evidence>
<dbReference type="Proteomes" id="UP000603352">
    <property type="component" value="Unassembled WGS sequence"/>
</dbReference>
<evidence type="ECO:0000259" key="4">
    <source>
        <dbReference type="PROSITE" id="PS51077"/>
    </source>
</evidence>
<dbReference type="PROSITE" id="PS51078">
    <property type="entry name" value="ICLR_ED"/>
    <property type="match status" value="1"/>
</dbReference>
<dbReference type="InterPro" id="IPR014757">
    <property type="entry name" value="Tscrpt_reg_IclR_C"/>
</dbReference>
<feature type="domain" description="IclR-ED" evidence="5">
    <location>
        <begin position="98"/>
        <end position="283"/>
    </location>
</feature>
<accession>A0ABQ1IBH2</accession>
<feature type="domain" description="HTH iclR-type" evidence="4">
    <location>
        <begin position="34"/>
        <end position="97"/>
    </location>
</feature>
<dbReference type="SUPFAM" id="SSF55781">
    <property type="entry name" value="GAF domain-like"/>
    <property type="match status" value="1"/>
</dbReference>
<sequence length="302" mass="32223">MPETTLGAPGRAAASVRRAAAAPATAAPAAPTGTQSVERAISLLRILARRDAGGARLVDVVADSGLNKPTVRRLLLVLMREGLVDQDPGSRRYHLGVETFALGSVAAERFGIRKIAAPAVLRIAEASGDTAYLSVRSGFDAICVERQEGAFPIRTLTLAVGDRRPLGVGAGSLALLSFQPDPNEIRSIIDVNAGRVNAYAPRIEPQRLLSLVDQTRAQGYAFNDGMIVAGMSAVAVPILNRRGEPEAALSIAAIDSRMSPERRAQLLALLQRERERIEQQLGRTQSPGVRDLAMRARGRMRA</sequence>